<keyword evidence="1" id="KW-0472">Membrane</keyword>
<accession>A0A2G5SW94</accession>
<keyword evidence="3" id="KW-1185">Reference proteome</keyword>
<dbReference type="EMBL" id="PDUG01000006">
    <property type="protein sequence ID" value="PIC19327.1"/>
    <property type="molecule type" value="Genomic_DNA"/>
</dbReference>
<dbReference type="OrthoDB" id="5779912at2759"/>
<evidence type="ECO:0000313" key="3">
    <source>
        <dbReference type="Proteomes" id="UP000230233"/>
    </source>
</evidence>
<reference evidence="3" key="1">
    <citation type="submission" date="2017-10" db="EMBL/GenBank/DDBJ databases">
        <title>Rapid genome shrinkage in a self-fertile nematode reveals novel sperm competition proteins.</title>
        <authorList>
            <person name="Yin D."/>
            <person name="Schwarz E.M."/>
            <person name="Thomas C.G."/>
            <person name="Felde R.L."/>
            <person name="Korf I.F."/>
            <person name="Cutter A.D."/>
            <person name="Schartner C.M."/>
            <person name="Ralston E.J."/>
            <person name="Meyer B.J."/>
            <person name="Haag E.S."/>
        </authorList>
    </citation>
    <scope>NUCLEOTIDE SEQUENCE [LARGE SCALE GENOMIC DNA]</scope>
    <source>
        <strain evidence="3">JU1422</strain>
    </source>
</reference>
<dbReference type="Proteomes" id="UP000230233">
    <property type="component" value="Chromosome X"/>
</dbReference>
<gene>
    <name evidence="2" type="primary">Cni-C54D2.2</name>
    <name evidence="2" type="synonym">Cnig_chr_X.g24916</name>
    <name evidence="2" type="ORF">B9Z55_024916</name>
</gene>
<sequence length="96" mass="10551">MTSISREGVGSSNPPQQTFVTFSLKMLRIGHVFLLVVLAVAVLSIPTSYSKSKMLNNIFKQIHNKKAVGDTFPYEAYGFGDAGYGLGDEQNYFVIV</sequence>
<protein>
    <submittedName>
        <fullName evidence="2">Uncharacterized protein</fullName>
    </submittedName>
</protein>
<feature type="transmembrane region" description="Helical" evidence="1">
    <location>
        <begin position="29"/>
        <end position="49"/>
    </location>
</feature>
<evidence type="ECO:0000256" key="1">
    <source>
        <dbReference type="SAM" id="Phobius"/>
    </source>
</evidence>
<dbReference type="AlphaFoldDB" id="A0A2G5SW94"/>
<proteinExistence type="predicted"/>
<name>A0A2G5SW94_9PELO</name>
<comment type="caution">
    <text evidence="2">The sequence shown here is derived from an EMBL/GenBank/DDBJ whole genome shotgun (WGS) entry which is preliminary data.</text>
</comment>
<keyword evidence="1" id="KW-0812">Transmembrane</keyword>
<keyword evidence="1" id="KW-1133">Transmembrane helix</keyword>
<evidence type="ECO:0000313" key="2">
    <source>
        <dbReference type="EMBL" id="PIC19327.1"/>
    </source>
</evidence>
<organism evidence="2 3">
    <name type="scientific">Caenorhabditis nigoni</name>
    <dbReference type="NCBI Taxonomy" id="1611254"/>
    <lineage>
        <taxon>Eukaryota</taxon>
        <taxon>Metazoa</taxon>
        <taxon>Ecdysozoa</taxon>
        <taxon>Nematoda</taxon>
        <taxon>Chromadorea</taxon>
        <taxon>Rhabditida</taxon>
        <taxon>Rhabditina</taxon>
        <taxon>Rhabditomorpha</taxon>
        <taxon>Rhabditoidea</taxon>
        <taxon>Rhabditidae</taxon>
        <taxon>Peloderinae</taxon>
        <taxon>Caenorhabditis</taxon>
    </lineage>
</organism>